<reference evidence="1 2" key="1">
    <citation type="submission" date="2021-05" db="EMBL/GenBank/DDBJ databases">
        <title>Mycobacterium acidophilum sp. nov., an extremely acid-tolerant member of the genus Mycobacterium.</title>
        <authorList>
            <person name="Xia J."/>
        </authorList>
    </citation>
    <scope>NUCLEOTIDE SEQUENCE [LARGE SCALE GENOMIC DNA]</scope>
    <source>
        <strain evidence="1 2">M1</strain>
    </source>
</reference>
<dbReference type="EMBL" id="JAHCLR010000005">
    <property type="protein sequence ID" value="MBS9532790.1"/>
    <property type="molecule type" value="Genomic_DNA"/>
</dbReference>
<organism evidence="1 2">
    <name type="scientific">Mycolicibacter acidiphilus</name>
    <dbReference type="NCBI Taxonomy" id="2835306"/>
    <lineage>
        <taxon>Bacteria</taxon>
        <taxon>Bacillati</taxon>
        <taxon>Actinomycetota</taxon>
        <taxon>Actinomycetes</taxon>
        <taxon>Mycobacteriales</taxon>
        <taxon>Mycobacteriaceae</taxon>
        <taxon>Mycolicibacter</taxon>
    </lineage>
</organism>
<comment type="caution">
    <text evidence="1">The sequence shown here is derived from an EMBL/GenBank/DDBJ whole genome shotgun (WGS) entry which is preliminary data.</text>
</comment>
<accession>A0ABS5RES6</accession>
<dbReference type="Proteomes" id="UP001519535">
    <property type="component" value="Unassembled WGS sequence"/>
</dbReference>
<name>A0ABS5RES6_9MYCO</name>
<evidence type="ECO:0000313" key="1">
    <source>
        <dbReference type="EMBL" id="MBS9532790.1"/>
    </source>
</evidence>
<evidence type="ECO:0000313" key="2">
    <source>
        <dbReference type="Proteomes" id="UP001519535"/>
    </source>
</evidence>
<protein>
    <submittedName>
        <fullName evidence="1">ESX-1 secretion-associated protein</fullName>
    </submittedName>
</protein>
<sequence>MLIVDPAVLDSVAADFSGIGDDLDGLDAGAPLGDAAAGVPQLTTAAACRNAQSTVETDTAALADAARDYAESLHKAATDYRLRDSASAETITRVPVGG</sequence>
<keyword evidence="2" id="KW-1185">Reference proteome</keyword>
<proteinExistence type="predicted"/>
<gene>
    <name evidence="1" type="ORF">KIH27_04210</name>
</gene>